<dbReference type="KEGG" id="csu:CSUB_C1235"/>
<dbReference type="EMBL" id="BA000048">
    <property type="protein sequence ID" value="BAJ51086.1"/>
    <property type="molecule type" value="Genomic_DNA"/>
</dbReference>
<dbReference type="Proteomes" id="UP000008120">
    <property type="component" value="Chromosome"/>
</dbReference>
<evidence type="ECO:0000313" key="2">
    <source>
        <dbReference type="EMBL" id="BAJ48282.1"/>
    </source>
</evidence>
<evidence type="ECO:0000313" key="3">
    <source>
        <dbReference type="EMBL" id="BAJ51086.1"/>
    </source>
</evidence>
<dbReference type="AlphaFoldDB" id="E6N7L3"/>
<feature type="domain" description="Lactate racemase C-terminal" evidence="1">
    <location>
        <begin position="201"/>
        <end position="332"/>
    </location>
</feature>
<dbReference type="InterPro" id="IPR048520">
    <property type="entry name" value="LarA_C"/>
</dbReference>
<dbReference type="EMBL" id="AP011861">
    <property type="protein sequence ID" value="BAJ48282.1"/>
    <property type="molecule type" value="Genomic_DNA"/>
</dbReference>
<dbReference type="Gene3D" id="3.90.226.30">
    <property type="match status" value="1"/>
</dbReference>
<evidence type="ECO:0000259" key="1">
    <source>
        <dbReference type="Pfam" id="PF21113"/>
    </source>
</evidence>
<evidence type="ECO:0000313" key="4">
    <source>
        <dbReference type="Proteomes" id="UP000008120"/>
    </source>
</evidence>
<sequence length="354" mass="39132">MVELWLRYGRTMIFTDLEDNFEVLEPAKQWNNSEKLVENLMKHISSETRAIIIDYVHGLTGFDKVVETVLDAVRKNGGSLEGLEVFVSGWRYCDESIEKVLVNMVKTIVSEHGVGKISALPSNSLDEYSDVVVVSPAVYWNGDVLTHEDFLETVGLRTFSCVVAPVVGRGGVVSEVYSGDDVSDTELRNEVMRTSAYTPSKEPQVVVVGGPGHPVDSRLQTCSNIASTVLELQENKVFILALECSEGLGGKTFIDALLNKMQIDNRCLAKDIESWRLVASRQRMCLVTALPSSIVSHLLAARQFDTLDQAMTYARRLKSREAHVLFVENGVGTRVLEYAAEGDEAEDKHSGNAD</sequence>
<accession>E6N7L3</accession>
<protein>
    <recommendedName>
        <fullName evidence="1">Lactate racemase C-terminal domain-containing protein</fullName>
    </recommendedName>
</protein>
<reference evidence="2 4" key="2">
    <citation type="journal article" date="2011" name="Nucleic Acids Res.">
        <title>Insights into the evolution of Archaea and eukaryotic protein modifier systems revealed by the genome of a novel archaeal group.</title>
        <authorList>
            <person name="Nunoura T."/>
            <person name="Takaki Y."/>
            <person name="Kakuta J."/>
            <person name="Nishi S."/>
            <person name="Sugahara J."/>
            <person name="Kazama H."/>
            <person name="Chee G."/>
            <person name="Hattori M."/>
            <person name="Kanai A."/>
            <person name="Atomi H."/>
            <person name="Takai K."/>
            <person name="Takami H."/>
        </authorList>
    </citation>
    <scope>NUCLEOTIDE SEQUENCE [LARGE SCALE GENOMIC DNA]</scope>
</reference>
<dbReference type="STRING" id="311458.CSUB_C1235"/>
<dbReference type="Pfam" id="PF21113">
    <property type="entry name" value="LarA_C"/>
    <property type="match status" value="1"/>
</dbReference>
<gene>
    <name evidence="3" type="ORF">CSUB_C1235</name>
    <name evidence="2" type="ORF">HGMM_F31B05C18</name>
</gene>
<proteinExistence type="predicted"/>
<dbReference type="BioCyc" id="CCAL311458:G131R-1248-MONOMER"/>
<organism evidence="2 4">
    <name type="scientific">Caldiarchaeum subterraneum</name>
    <dbReference type="NCBI Taxonomy" id="311458"/>
    <lineage>
        <taxon>Archaea</taxon>
        <taxon>Nitrososphaerota</taxon>
        <taxon>Candidatus Caldarchaeales</taxon>
        <taxon>Candidatus Caldarchaeaceae</taxon>
        <taxon>Candidatus Caldarchaeum</taxon>
    </lineage>
</organism>
<reference evidence="2 4" key="1">
    <citation type="journal article" date="2005" name="Environ. Microbiol.">
        <title>Genetic and functional properties of uncultivated thermophilic crenarchaeotes from a subsurface gold mine as revealed by analysis of genome fragments.</title>
        <authorList>
            <person name="Nunoura T."/>
            <person name="Hirayama H."/>
            <person name="Takami H."/>
            <person name="Oida H."/>
            <person name="Nishi S."/>
            <person name="Shimamura S."/>
            <person name="Suzuki Y."/>
            <person name="Inagaki F."/>
            <person name="Takai K."/>
            <person name="Nealson K.H."/>
            <person name="Horikoshi K."/>
        </authorList>
    </citation>
    <scope>NUCLEOTIDE SEQUENCE [LARGE SCALE GENOMIC DNA]</scope>
</reference>
<name>E6N7L3_CALS0</name>
<dbReference type="InterPro" id="IPR043166">
    <property type="entry name" value="LarA-like_C"/>
</dbReference>